<feature type="domain" description="Zn(2)-C6 fungal-type" evidence="7">
    <location>
        <begin position="53"/>
        <end position="83"/>
    </location>
</feature>
<reference evidence="8" key="1">
    <citation type="journal article" date="2020" name="Stud. Mycol.">
        <title>101 Dothideomycetes genomes: a test case for predicting lifestyles and emergence of pathogens.</title>
        <authorList>
            <person name="Haridas S."/>
            <person name="Albert R."/>
            <person name="Binder M."/>
            <person name="Bloem J."/>
            <person name="Labutti K."/>
            <person name="Salamov A."/>
            <person name="Andreopoulos B."/>
            <person name="Baker S."/>
            <person name="Barry K."/>
            <person name="Bills G."/>
            <person name="Bluhm B."/>
            <person name="Cannon C."/>
            <person name="Castanera R."/>
            <person name="Culley D."/>
            <person name="Daum C."/>
            <person name="Ezra D."/>
            <person name="Gonzalez J."/>
            <person name="Henrissat B."/>
            <person name="Kuo A."/>
            <person name="Liang C."/>
            <person name="Lipzen A."/>
            <person name="Lutzoni F."/>
            <person name="Magnuson J."/>
            <person name="Mondo S."/>
            <person name="Nolan M."/>
            <person name="Ohm R."/>
            <person name="Pangilinan J."/>
            <person name="Park H.-J."/>
            <person name="Ramirez L."/>
            <person name="Alfaro M."/>
            <person name="Sun H."/>
            <person name="Tritt A."/>
            <person name="Yoshinaga Y."/>
            <person name="Zwiers L.-H."/>
            <person name="Turgeon B."/>
            <person name="Goodwin S."/>
            <person name="Spatafora J."/>
            <person name="Crous P."/>
            <person name="Grigoriev I."/>
        </authorList>
    </citation>
    <scope>NUCLEOTIDE SEQUENCE</scope>
    <source>
        <strain evidence="8">CBS 113979</strain>
    </source>
</reference>
<organism evidence="8 9">
    <name type="scientific">Aulographum hederae CBS 113979</name>
    <dbReference type="NCBI Taxonomy" id="1176131"/>
    <lineage>
        <taxon>Eukaryota</taxon>
        <taxon>Fungi</taxon>
        <taxon>Dikarya</taxon>
        <taxon>Ascomycota</taxon>
        <taxon>Pezizomycotina</taxon>
        <taxon>Dothideomycetes</taxon>
        <taxon>Pleosporomycetidae</taxon>
        <taxon>Aulographales</taxon>
        <taxon>Aulographaceae</taxon>
    </lineage>
</organism>
<feature type="compositionally biased region" description="Polar residues" evidence="6">
    <location>
        <begin position="136"/>
        <end position="148"/>
    </location>
</feature>
<feature type="compositionally biased region" description="Polar residues" evidence="6">
    <location>
        <begin position="14"/>
        <end position="38"/>
    </location>
</feature>
<dbReference type="EMBL" id="ML977145">
    <property type="protein sequence ID" value="KAF1989361.1"/>
    <property type="molecule type" value="Genomic_DNA"/>
</dbReference>
<dbReference type="InterPro" id="IPR036864">
    <property type="entry name" value="Zn2-C6_fun-type_DNA-bd_sf"/>
</dbReference>
<evidence type="ECO:0000256" key="4">
    <source>
        <dbReference type="ARBA" id="ARBA00023163"/>
    </source>
</evidence>
<evidence type="ECO:0000256" key="5">
    <source>
        <dbReference type="ARBA" id="ARBA00023242"/>
    </source>
</evidence>
<name>A0A6G1H829_9PEZI</name>
<dbReference type="SUPFAM" id="SSF57701">
    <property type="entry name" value="Zn2/Cys6 DNA-binding domain"/>
    <property type="match status" value="1"/>
</dbReference>
<keyword evidence="5" id="KW-0539">Nucleus</keyword>
<evidence type="ECO:0000256" key="2">
    <source>
        <dbReference type="ARBA" id="ARBA00022723"/>
    </source>
</evidence>
<dbReference type="InterPro" id="IPR001138">
    <property type="entry name" value="Zn2Cys6_DnaBD"/>
</dbReference>
<dbReference type="CDD" id="cd12148">
    <property type="entry name" value="fungal_TF_MHR"/>
    <property type="match status" value="1"/>
</dbReference>
<accession>A0A6G1H829</accession>
<dbReference type="PROSITE" id="PS00463">
    <property type="entry name" value="ZN2_CY6_FUNGAL_1"/>
    <property type="match status" value="1"/>
</dbReference>
<proteinExistence type="predicted"/>
<dbReference type="SMART" id="SM00906">
    <property type="entry name" value="Fungal_trans"/>
    <property type="match status" value="1"/>
</dbReference>
<feature type="region of interest" description="Disordered" evidence="6">
    <location>
        <begin position="1"/>
        <end position="46"/>
    </location>
</feature>
<dbReference type="GO" id="GO:0003677">
    <property type="term" value="F:DNA binding"/>
    <property type="evidence" value="ECO:0007669"/>
    <property type="project" value="InterPro"/>
</dbReference>
<evidence type="ECO:0000313" key="9">
    <source>
        <dbReference type="Proteomes" id="UP000800041"/>
    </source>
</evidence>
<dbReference type="AlphaFoldDB" id="A0A6G1H829"/>
<dbReference type="Pfam" id="PF00172">
    <property type="entry name" value="Zn_clus"/>
    <property type="match status" value="1"/>
</dbReference>
<dbReference type="GO" id="GO:0000981">
    <property type="term" value="F:DNA-binding transcription factor activity, RNA polymerase II-specific"/>
    <property type="evidence" value="ECO:0007669"/>
    <property type="project" value="InterPro"/>
</dbReference>
<keyword evidence="3" id="KW-0805">Transcription regulation</keyword>
<keyword evidence="2" id="KW-0479">Metal-binding</keyword>
<dbReference type="OrthoDB" id="5600212at2759"/>
<keyword evidence="4" id="KW-0804">Transcription</keyword>
<evidence type="ECO:0000256" key="1">
    <source>
        <dbReference type="ARBA" id="ARBA00004123"/>
    </source>
</evidence>
<keyword evidence="9" id="KW-1185">Reference proteome</keyword>
<sequence length="639" mass="71960">MPSPNSPGDDFFNDLSQQPSNDSGNSLRPNNERSNSIEGGQDNDANPKAKRIACVLCRKRKLRCDGSRPSCGTCKRLSHDCAYDEVRKKSGPKRGYVKQLEARLHQVEDLLKNQHAPDPVEKDPARDYTRGLNFQSTTTAAPDSSMSYPTLEPPLGTQGGVTPRDSFSIPGSDVVDAGPSAEQQHFEIIGLGLEEPLPPQDTINDLHRIFFEKIHPSAPMIHRPRYLAAMSLSPLMRPPVSLRYMVWCLAASVSDKYAALEEHFYQRARKYMEIDEMRGHGENIITVAHCQAWVLISLYEFKLMYFPRAWMSTGRAVRLAQMMGLHRLDGPGLDVKQCLPPPRDWTEREERRRTFWMCFCEDRYASIGTGWPMTLEEKDIKSNLPSSDENFDKSKPVPTASLEDTLKTGGATSMSAFGGVVLMACLFGRNLTHLHRPTPDDHDNDLNGEFWKRHRALEGILSDTALALSDSLRLPTALPDPNAIMLNMNLHTSIICLHQAAIFKADKHRLPAHIGSESRVRCVTAAAEIARIMRMLTHLDLSAMNPFISFCLYVAARVFVQYLKFRPKDQQMTSSLQFLLNSMQALKRKNPLTESFIVQLDLDLEGAGIDVGQRGVNFYKRNFQVSSILQIFGYCAWMD</sequence>
<evidence type="ECO:0000256" key="6">
    <source>
        <dbReference type="SAM" id="MobiDB-lite"/>
    </source>
</evidence>
<protein>
    <recommendedName>
        <fullName evidence="7">Zn(2)-C6 fungal-type domain-containing protein</fullName>
    </recommendedName>
</protein>
<dbReference type="Proteomes" id="UP000800041">
    <property type="component" value="Unassembled WGS sequence"/>
</dbReference>
<evidence type="ECO:0000313" key="8">
    <source>
        <dbReference type="EMBL" id="KAF1989361.1"/>
    </source>
</evidence>
<dbReference type="CDD" id="cd00067">
    <property type="entry name" value="GAL4"/>
    <property type="match status" value="1"/>
</dbReference>
<dbReference type="GO" id="GO:0006351">
    <property type="term" value="P:DNA-templated transcription"/>
    <property type="evidence" value="ECO:0007669"/>
    <property type="project" value="InterPro"/>
</dbReference>
<dbReference type="GO" id="GO:0005634">
    <property type="term" value="C:nucleus"/>
    <property type="evidence" value="ECO:0007669"/>
    <property type="project" value="UniProtKB-SubCell"/>
</dbReference>
<dbReference type="GO" id="GO:0008270">
    <property type="term" value="F:zinc ion binding"/>
    <property type="evidence" value="ECO:0007669"/>
    <property type="project" value="InterPro"/>
</dbReference>
<dbReference type="Gene3D" id="4.10.240.10">
    <property type="entry name" value="Zn(2)-C6 fungal-type DNA-binding domain"/>
    <property type="match status" value="1"/>
</dbReference>
<dbReference type="SMART" id="SM00066">
    <property type="entry name" value="GAL4"/>
    <property type="match status" value="1"/>
</dbReference>
<dbReference type="PANTHER" id="PTHR47338:SF10">
    <property type="entry name" value="TRANSCRIPTION FACTOR DOMAIN-CONTAINING PROTEIN-RELATED"/>
    <property type="match status" value="1"/>
</dbReference>
<gene>
    <name evidence="8" type="ORF">K402DRAFT_326987</name>
</gene>
<dbReference type="InterPro" id="IPR050815">
    <property type="entry name" value="TF_fung"/>
</dbReference>
<feature type="region of interest" description="Disordered" evidence="6">
    <location>
        <begin position="136"/>
        <end position="176"/>
    </location>
</feature>
<evidence type="ECO:0000259" key="7">
    <source>
        <dbReference type="PROSITE" id="PS50048"/>
    </source>
</evidence>
<comment type="subcellular location">
    <subcellularLocation>
        <location evidence="1">Nucleus</location>
    </subcellularLocation>
</comment>
<feature type="region of interest" description="Disordered" evidence="6">
    <location>
        <begin position="382"/>
        <end position="404"/>
    </location>
</feature>
<dbReference type="InterPro" id="IPR007219">
    <property type="entry name" value="XnlR_reg_dom"/>
</dbReference>
<dbReference type="PROSITE" id="PS50048">
    <property type="entry name" value="ZN2_CY6_FUNGAL_2"/>
    <property type="match status" value="1"/>
</dbReference>
<dbReference type="PANTHER" id="PTHR47338">
    <property type="entry name" value="ZN(II)2CYS6 TRANSCRIPTION FACTOR (EUROFUNG)-RELATED"/>
    <property type="match status" value="1"/>
</dbReference>
<dbReference type="Pfam" id="PF04082">
    <property type="entry name" value="Fungal_trans"/>
    <property type="match status" value="1"/>
</dbReference>
<evidence type="ECO:0000256" key="3">
    <source>
        <dbReference type="ARBA" id="ARBA00023015"/>
    </source>
</evidence>